<evidence type="ECO:0000313" key="2">
    <source>
        <dbReference type="Proteomes" id="UP000479000"/>
    </source>
</evidence>
<protein>
    <submittedName>
        <fullName evidence="1">Uncharacterized protein</fullName>
    </submittedName>
</protein>
<reference evidence="1 2" key="1">
    <citation type="submission" date="2020-02" db="EMBL/GenBank/DDBJ databases">
        <authorList>
            <person name="Ferguson B K."/>
        </authorList>
    </citation>
    <scope>NUCLEOTIDE SEQUENCE [LARGE SCALE GENOMIC DNA]</scope>
</reference>
<accession>A0A6H5HDJ0</accession>
<organism evidence="1 2">
    <name type="scientific">Nesidiocoris tenuis</name>
    <dbReference type="NCBI Taxonomy" id="355587"/>
    <lineage>
        <taxon>Eukaryota</taxon>
        <taxon>Metazoa</taxon>
        <taxon>Ecdysozoa</taxon>
        <taxon>Arthropoda</taxon>
        <taxon>Hexapoda</taxon>
        <taxon>Insecta</taxon>
        <taxon>Pterygota</taxon>
        <taxon>Neoptera</taxon>
        <taxon>Paraneoptera</taxon>
        <taxon>Hemiptera</taxon>
        <taxon>Heteroptera</taxon>
        <taxon>Panheteroptera</taxon>
        <taxon>Cimicomorpha</taxon>
        <taxon>Miridae</taxon>
        <taxon>Dicyphina</taxon>
        <taxon>Nesidiocoris</taxon>
    </lineage>
</organism>
<dbReference type="EMBL" id="CADCXU010029892">
    <property type="protein sequence ID" value="CAB0016072.1"/>
    <property type="molecule type" value="Genomic_DNA"/>
</dbReference>
<feature type="non-terminal residue" evidence="1">
    <location>
        <position position="89"/>
    </location>
</feature>
<keyword evidence="2" id="KW-1185">Reference proteome</keyword>
<evidence type="ECO:0000313" key="1">
    <source>
        <dbReference type="EMBL" id="CAB0016072.1"/>
    </source>
</evidence>
<sequence>MCRVVAKPANSLVFGNAFFCFLSSNTCVHDPWIGTKKPCTSNHDVLPKRPNPLFREFHSRPSPNPRELQNCVVRLQTRPSPKCQIFQKR</sequence>
<name>A0A6H5HDJ0_9HEMI</name>
<gene>
    <name evidence="1" type="ORF">NTEN_LOCUS20391</name>
</gene>
<proteinExistence type="predicted"/>
<dbReference type="AlphaFoldDB" id="A0A6H5HDJ0"/>
<dbReference type="Proteomes" id="UP000479000">
    <property type="component" value="Unassembled WGS sequence"/>
</dbReference>